<dbReference type="GeneID" id="87841395"/>
<feature type="region of interest" description="Disordered" evidence="1">
    <location>
        <begin position="360"/>
        <end position="379"/>
    </location>
</feature>
<reference evidence="3" key="1">
    <citation type="journal article" date="2023" name="Mol. Phylogenet. Evol.">
        <title>Genome-scale phylogeny and comparative genomics of the fungal order Sordariales.</title>
        <authorList>
            <person name="Hensen N."/>
            <person name="Bonometti L."/>
            <person name="Westerberg I."/>
            <person name="Brannstrom I.O."/>
            <person name="Guillou S."/>
            <person name="Cros-Aarteil S."/>
            <person name="Calhoun S."/>
            <person name="Haridas S."/>
            <person name="Kuo A."/>
            <person name="Mondo S."/>
            <person name="Pangilinan J."/>
            <person name="Riley R."/>
            <person name="LaButti K."/>
            <person name="Andreopoulos B."/>
            <person name="Lipzen A."/>
            <person name="Chen C."/>
            <person name="Yan M."/>
            <person name="Daum C."/>
            <person name="Ng V."/>
            <person name="Clum A."/>
            <person name="Steindorff A."/>
            <person name="Ohm R.A."/>
            <person name="Martin F."/>
            <person name="Silar P."/>
            <person name="Natvig D.O."/>
            <person name="Lalanne C."/>
            <person name="Gautier V."/>
            <person name="Ament-Velasquez S.L."/>
            <person name="Kruys A."/>
            <person name="Hutchinson M.I."/>
            <person name="Powell A.J."/>
            <person name="Barry K."/>
            <person name="Miller A.N."/>
            <person name="Grigoriev I.V."/>
            <person name="Debuchy R."/>
            <person name="Gladieux P."/>
            <person name="Hiltunen Thoren M."/>
            <person name="Johannesson H."/>
        </authorList>
    </citation>
    <scope>NUCLEOTIDE SEQUENCE</scope>
    <source>
        <strain evidence="3">CBS 168.71</strain>
    </source>
</reference>
<dbReference type="Pfam" id="PF20150">
    <property type="entry name" value="2EXR"/>
    <property type="match status" value="1"/>
</dbReference>
<evidence type="ECO:0000313" key="3">
    <source>
        <dbReference type="EMBL" id="KAK3293765.1"/>
    </source>
</evidence>
<evidence type="ECO:0000259" key="2">
    <source>
        <dbReference type="Pfam" id="PF20150"/>
    </source>
</evidence>
<dbReference type="AlphaFoldDB" id="A0AAE0LQQ1"/>
<dbReference type="RefSeq" id="XP_062657279.1">
    <property type="nucleotide sequence ID" value="XM_062804447.1"/>
</dbReference>
<proteinExistence type="predicted"/>
<dbReference type="Proteomes" id="UP001278766">
    <property type="component" value="Unassembled WGS sequence"/>
</dbReference>
<reference evidence="3" key="2">
    <citation type="submission" date="2023-06" db="EMBL/GenBank/DDBJ databases">
        <authorList>
            <consortium name="Lawrence Berkeley National Laboratory"/>
            <person name="Haridas S."/>
            <person name="Hensen N."/>
            <person name="Bonometti L."/>
            <person name="Westerberg I."/>
            <person name="Brannstrom I.O."/>
            <person name="Guillou S."/>
            <person name="Cros-Aarteil S."/>
            <person name="Calhoun S."/>
            <person name="Kuo A."/>
            <person name="Mondo S."/>
            <person name="Pangilinan J."/>
            <person name="Riley R."/>
            <person name="Labutti K."/>
            <person name="Andreopoulos B."/>
            <person name="Lipzen A."/>
            <person name="Chen C."/>
            <person name="Yanf M."/>
            <person name="Daum C."/>
            <person name="Ng V."/>
            <person name="Clum A."/>
            <person name="Steindorff A."/>
            <person name="Ohm R."/>
            <person name="Martin F."/>
            <person name="Silar P."/>
            <person name="Natvig D."/>
            <person name="Lalanne C."/>
            <person name="Gautier V."/>
            <person name="Ament-Velasquez S.L."/>
            <person name="Kruys A."/>
            <person name="Hutchinson M.I."/>
            <person name="Powell A.J."/>
            <person name="Barry K."/>
            <person name="Miller A.N."/>
            <person name="Grigoriev I.V."/>
            <person name="Debuchy R."/>
            <person name="Gladieux P."/>
            <person name="Thoren M.H."/>
            <person name="Johannesson H."/>
        </authorList>
    </citation>
    <scope>NUCLEOTIDE SEQUENCE</scope>
    <source>
        <strain evidence="3">CBS 168.71</strain>
    </source>
</reference>
<dbReference type="PANTHER" id="PTHR35910:SF6">
    <property type="entry name" value="2EXR DOMAIN-CONTAINING PROTEIN"/>
    <property type="match status" value="1"/>
</dbReference>
<name>A0AAE0LQQ1_9PEZI</name>
<organism evidence="3 4">
    <name type="scientific">Chaetomium fimeti</name>
    <dbReference type="NCBI Taxonomy" id="1854472"/>
    <lineage>
        <taxon>Eukaryota</taxon>
        <taxon>Fungi</taxon>
        <taxon>Dikarya</taxon>
        <taxon>Ascomycota</taxon>
        <taxon>Pezizomycotina</taxon>
        <taxon>Sordariomycetes</taxon>
        <taxon>Sordariomycetidae</taxon>
        <taxon>Sordariales</taxon>
        <taxon>Chaetomiaceae</taxon>
        <taxon>Chaetomium</taxon>
    </lineage>
</organism>
<comment type="caution">
    <text evidence="3">The sequence shown here is derived from an EMBL/GenBank/DDBJ whole genome shotgun (WGS) entry which is preliminary data.</text>
</comment>
<feature type="domain" description="2EXR" evidence="2">
    <location>
        <begin position="26"/>
        <end position="146"/>
    </location>
</feature>
<gene>
    <name evidence="3" type="ORF">B0H64DRAFT_405422</name>
</gene>
<dbReference type="PANTHER" id="PTHR35910">
    <property type="entry name" value="2EXR DOMAIN-CONTAINING PROTEIN"/>
    <property type="match status" value="1"/>
</dbReference>
<accession>A0AAE0LQQ1</accession>
<keyword evidence="4" id="KW-1185">Reference proteome</keyword>
<evidence type="ECO:0000256" key="1">
    <source>
        <dbReference type="SAM" id="MobiDB-lite"/>
    </source>
</evidence>
<dbReference type="InterPro" id="IPR045518">
    <property type="entry name" value="2EXR"/>
</dbReference>
<protein>
    <recommendedName>
        <fullName evidence="2">2EXR domain-containing protein</fullName>
    </recommendedName>
</protein>
<evidence type="ECO:0000313" key="4">
    <source>
        <dbReference type="Proteomes" id="UP001278766"/>
    </source>
</evidence>
<sequence>MPPRIFNDVHFQHWEPPVLGDTTWGLFPRLPPELRLHVWLVYLRRYRMIELNICRAADEDATTYPGNGFHSRYYTNRNAYGNIVSGRDYMLSWNGRRRGHPGSYSPLLWVNQESRRATLVFYRVKLPFFGLLREQVLYLNPEYDVVSIHPRWDQVGSADFDPLTLLADLLHDVKAYDRMGQGVAHLALNKDFFWLNMMGFGSLPFQLTPDALHPVAAASFTDILRRRLRSVLFVIRFRSCYRGLGEFPARQGYQYHFAQTFPLGRRNHPAGAFHWLDADPRPGVDIDIRQLPLGGDPRVLGRGWKQLEQAFGVTRPAQDQQHDGEARGEGGNAGLRLYVCPRVTWPKYERADLLALNIAATQPQEGHSEEEDDEEGPRADLARHLRSFPNDPLVPVPRHGDVVDAEMFARMERLPCTAIGMWLFPAEAFNEPTVPHRSCFDASAVRPGLILFDL</sequence>
<dbReference type="EMBL" id="JAUEPN010000006">
    <property type="protein sequence ID" value="KAK3293765.1"/>
    <property type="molecule type" value="Genomic_DNA"/>
</dbReference>